<dbReference type="WBParaSite" id="ALUE_0000033401-mRNA-1">
    <property type="protein sequence ID" value="ALUE_0000033401-mRNA-1"/>
    <property type="gene ID" value="ALUE_0000033401"/>
</dbReference>
<organism evidence="1 2">
    <name type="scientific">Ascaris lumbricoides</name>
    <name type="common">Giant roundworm</name>
    <dbReference type="NCBI Taxonomy" id="6252"/>
    <lineage>
        <taxon>Eukaryota</taxon>
        <taxon>Metazoa</taxon>
        <taxon>Ecdysozoa</taxon>
        <taxon>Nematoda</taxon>
        <taxon>Chromadorea</taxon>
        <taxon>Rhabditida</taxon>
        <taxon>Spirurina</taxon>
        <taxon>Ascaridomorpha</taxon>
        <taxon>Ascaridoidea</taxon>
        <taxon>Ascarididae</taxon>
        <taxon>Ascaris</taxon>
    </lineage>
</organism>
<evidence type="ECO:0000313" key="1">
    <source>
        <dbReference type="Proteomes" id="UP000036681"/>
    </source>
</evidence>
<evidence type="ECO:0000313" key="2">
    <source>
        <dbReference type="WBParaSite" id="ALUE_0000033401-mRNA-1"/>
    </source>
</evidence>
<proteinExistence type="predicted"/>
<name>A0A0M3HFN9_ASCLU</name>
<dbReference type="AlphaFoldDB" id="A0A0M3HFN9"/>
<reference evidence="2" key="1">
    <citation type="submission" date="2017-02" db="UniProtKB">
        <authorList>
            <consortium name="WormBaseParasite"/>
        </authorList>
    </citation>
    <scope>IDENTIFICATION</scope>
</reference>
<sequence>MLELFNGFMKRKNRTRCARKSTFTVHLLENDDRKLKQNFIYADLLNCMNDHINRHIARRFAGDLNLKDFRRNVQHSYMNLQSF</sequence>
<keyword evidence="1" id="KW-1185">Reference proteome</keyword>
<accession>A0A0M3HFN9</accession>
<protein>
    <submittedName>
        <fullName evidence="2">Uncharacterized protein</fullName>
    </submittedName>
</protein>
<dbReference type="Proteomes" id="UP000036681">
    <property type="component" value="Unplaced"/>
</dbReference>